<name>A0A6G1J879_9PLEO</name>
<sequence>MPYESTITLTLDTICPWTYLAYLRLTKALSSFHSDKVTFTLRFAPYQLYPDFSQEGEDKYAWYKREKYDEDEGRMEKYTRYMQALGRAEGVEFDFGGRIGNTLHAHRILNYIQEEKGAEVAQKSLQLLYKQYFTERAHPSSTETLMKACGAAGLSDTEARRLVDDEYEGLVDVKGRIREQVGDGVDSVPYIVFEGRRRDFTLVGAKEVEEYAKLLGQVEKEV</sequence>
<dbReference type="EMBL" id="MU005576">
    <property type="protein sequence ID" value="KAF2686764.1"/>
    <property type="molecule type" value="Genomic_DNA"/>
</dbReference>
<protein>
    <submittedName>
        <fullName evidence="2">Thioredoxin-like protein</fullName>
    </submittedName>
</protein>
<reference evidence="2" key="1">
    <citation type="journal article" date="2020" name="Stud. Mycol.">
        <title>101 Dothideomycetes genomes: a test case for predicting lifestyles and emergence of pathogens.</title>
        <authorList>
            <person name="Haridas S."/>
            <person name="Albert R."/>
            <person name="Binder M."/>
            <person name="Bloem J."/>
            <person name="Labutti K."/>
            <person name="Salamov A."/>
            <person name="Andreopoulos B."/>
            <person name="Baker S."/>
            <person name="Barry K."/>
            <person name="Bills G."/>
            <person name="Bluhm B."/>
            <person name="Cannon C."/>
            <person name="Castanera R."/>
            <person name="Culley D."/>
            <person name="Daum C."/>
            <person name="Ezra D."/>
            <person name="Gonzalez J."/>
            <person name="Henrissat B."/>
            <person name="Kuo A."/>
            <person name="Liang C."/>
            <person name="Lipzen A."/>
            <person name="Lutzoni F."/>
            <person name="Magnuson J."/>
            <person name="Mondo S."/>
            <person name="Nolan M."/>
            <person name="Ohm R."/>
            <person name="Pangilinan J."/>
            <person name="Park H.-J."/>
            <person name="Ramirez L."/>
            <person name="Alfaro M."/>
            <person name="Sun H."/>
            <person name="Tritt A."/>
            <person name="Yoshinaga Y."/>
            <person name="Zwiers L.-H."/>
            <person name="Turgeon B."/>
            <person name="Goodwin S."/>
            <person name="Spatafora J."/>
            <person name="Crous P."/>
            <person name="Grigoriev I."/>
        </authorList>
    </citation>
    <scope>NUCLEOTIDE SEQUENCE</scope>
    <source>
        <strain evidence="2">CBS 122367</strain>
    </source>
</reference>
<dbReference type="PANTHER" id="PTHR13887:SF52">
    <property type="entry name" value="DSBA-LIKE THIOREDOXIN DOMAIN-CONTAINING PROTEIN"/>
    <property type="match status" value="1"/>
</dbReference>
<dbReference type="InterPro" id="IPR001853">
    <property type="entry name" value="DSBA-like_thioredoxin_dom"/>
</dbReference>
<gene>
    <name evidence="2" type="ORF">K458DRAFT_416111</name>
</gene>
<evidence type="ECO:0000313" key="2">
    <source>
        <dbReference type="EMBL" id="KAF2686764.1"/>
    </source>
</evidence>
<dbReference type="InterPro" id="IPR036249">
    <property type="entry name" value="Thioredoxin-like_sf"/>
</dbReference>
<dbReference type="SUPFAM" id="SSF52833">
    <property type="entry name" value="Thioredoxin-like"/>
    <property type="match status" value="1"/>
</dbReference>
<dbReference type="Proteomes" id="UP000799291">
    <property type="component" value="Unassembled WGS sequence"/>
</dbReference>
<feature type="domain" description="DSBA-like thioredoxin" evidence="1">
    <location>
        <begin position="7"/>
        <end position="215"/>
    </location>
</feature>
<dbReference type="OrthoDB" id="1930760at2759"/>
<accession>A0A6G1J879</accession>
<evidence type="ECO:0000313" key="3">
    <source>
        <dbReference type="Proteomes" id="UP000799291"/>
    </source>
</evidence>
<organism evidence="2 3">
    <name type="scientific">Lentithecium fluviatile CBS 122367</name>
    <dbReference type="NCBI Taxonomy" id="1168545"/>
    <lineage>
        <taxon>Eukaryota</taxon>
        <taxon>Fungi</taxon>
        <taxon>Dikarya</taxon>
        <taxon>Ascomycota</taxon>
        <taxon>Pezizomycotina</taxon>
        <taxon>Dothideomycetes</taxon>
        <taxon>Pleosporomycetidae</taxon>
        <taxon>Pleosporales</taxon>
        <taxon>Massarineae</taxon>
        <taxon>Lentitheciaceae</taxon>
        <taxon>Lentithecium</taxon>
    </lineage>
</organism>
<dbReference type="Pfam" id="PF01323">
    <property type="entry name" value="DSBA"/>
    <property type="match status" value="1"/>
</dbReference>
<dbReference type="Gene3D" id="3.40.30.10">
    <property type="entry name" value="Glutaredoxin"/>
    <property type="match status" value="1"/>
</dbReference>
<keyword evidence="3" id="KW-1185">Reference proteome</keyword>
<dbReference type="GO" id="GO:0016491">
    <property type="term" value="F:oxidoreductase activity"/>
    <property type="evidence" value="ECO:0007669"/>
    <property type="project" value="InterPro"/>
</dbReference>
<dbReference type="AlphaFoldDB" id="A0A6G1J879"/>
<evidence type="ECO:0000259" key="1">
    <source>
        <dbReference type="Pfam" id="PF01323"/>
    </source>
</evidence>
<proteinExistence type="predicted"/>
<dbReference type="PANTHER" id="PTHR13887">
    <property type="entry name" value="GLUTATHIONE S-TRANSFERASE KAPPA"/>
    <property type="match status" value="1"/>
</dbReference>